<keyword evidence="4" id="KW-1185">Reference proteome</keyword>
<evidence type="ECO:0000313" key="4">
    <source>
        <dbReference type="Proteomes" id="UP001151532"/>
    </source>
</evidence>
<comment type="caution">
    <text evidence="3">The sequence shown here is derived from an EMBL/GenBank/DDBJ whole genome shotgun (WGS) entry which is preliminary data.</text>
</comment>
<dbReference type="InterPro" id="IPR002885">
    <property type="entry name" value="PPR_rpt"/>
</dbReference>
<feature type="repeat" description="PPR" evidence="2">
    <location>
        <begin position="22"/>
        <end position="56"/>
    </location>
</feature>
<evidence type="ECO:0000313" key="3">
    <source>
        <dbReference type="EMBL" id="KAJ6706683.1"/>
    </source>
</evidence>
<dbReference type="OrthoDB" id="9990610at2759"/>
<dbReference type="Pfam" id="PF01535">
    <property type="entry name" value="PPR"/>
    <property type="match status" value="2"/>
</dbReference>
<dbReference type="GO" id="GO:0003723">
    <property type="term" value="F:RNA binding"/>
    <property type="evidence" value="ECO:0007669"/>
    <property type="project" value="InterPro"/>
</dbReference>
<protein>
    <submittedName>
        <fullName evidence="3">REPEAT-CONTAINING PROTEIN putative-RELATED</fullName>
    </submittedName>
</protein>
<accession>A0A9Q0TAI4</accession>
<feature type="repeat" description="PPR" evidence="2">
    <location>
        <begin position="92"/>
        <end position="126"/>
    </location>
</feature>
<proteinExistence type="predicted"/>
<dbReference type="PROSITE" id="PS51375">
    <property type="entry name" value="PPR"/>
    <property type="match status" value="2"/>
</dbReference>
<dbReference type="Pfam" id="PF13041">
    <property type="entry name" value="PPR_2"/>
    <property type="match status" value="1"/>
</dbReference>
<sequence length="149" mass="16398">MYAKCGIINGAMRFFNEMYIRDAVSYTAIISGYVQNGNSEEGLRMFLEMQLSGINPEKATMASVLSACSHLAALHYGSCSHCHAIVCGFTADTMICNALIDMYAKCGKIDTARKVFDRMHKRGIVSWNTLIIAYAIQDLLQKANTGLVP</sequence>
<dbReference type="PANTHER" id="PTHR47926:SF500">
    <property type="entry name" value="REPEAT-CONTAINING PROTEIN, PUTATIVE-RELATED"/>
    <property type="match status" value="1"/>
</dbReference>
<dbReference type="Gene3D" id="1.25.40.10">
    <property type="entry name" value="Tetratricopeptide repeat domain"/>
    <property type="match status" value="2"/>
</dbReference>
<dbReference type="GO" id="GO:0009451">
    <property type="term" value="P:RNA modification"/>
    <property type="evidence" value="ECO:0007669"/>
    <property type="project" value="InterPro"/>
</dbReference>
<organism evidence="3 4">
    <name type="scientific">Salix purpurea</name>
    <name type="common">Purple osier willow</name>
    <dbReference type="NCBI Taxonomy" id="77065"/>
    <lineage>
        <taxon>Eukaryota</taxon>
        <taxon>Viridiplantae</taxon>
        <taxon>Streptophyta</taxon>
        <taxon>Embryophyta</taxon>
        <taxon>Tracheophyta</taxon>
        <taxon>Spermatophyta</taxon>
        <taxon>Magnoliopsida</taxon>
        <taxon>eudicotyledons</taxon>
        <taxon>Gunneridae</taxon>
        <taxon>Pentapetalae</taxon>
        <taxon>rosids</taxon>
        <taxon>fabids</taxon>
        <taxon>Malpighiales</taxon>
        <taxon>Salicaceae</taxon>
        <taxon>Saliceae</taxon>
        <taxon>Salix</taxon>
    </lineage>
</organism>
<evidence type="ECO:0000256" key="1">
    <source>
        <dbReference type="ARBA" id="ARBA00022737"/>
    </source>
</evidence>
<reference evidence="3" key="2">
    <citation type="journal article" date="2023" name="Int. J. Mol. Sci.">
        <title>De Novo Assembly and Annotation of 11 Diverse Shrub Willow (Salix) Genomes Reveals Novel Gene Organization in Sex-Linked Regions.</title>
        <authorList>
            <person name="Hyden B."/>
            <person name="Feng K."/>
            <person name="Yates T.B."/>
            <person name="Jawdy S."/>
            <person name="Cereghino C."/>
            <person name="Smart L.B."/>
            <person name="Muchero W."/>
        </authorList>
    </citation>
    <scope>NUCLEOTIDE SEQUENCE</scope>
    <source>
        <tissue evidence="3">Shoot tip</tissue>
    </source>
</reference>
<reference evidence="3" key="1">
    <citation type="submission" date="2022-11" db="EMBL/GenBank/DDBJ databases">
        <authorList>
            <person name="Hyden B.L."/>
            <person name="Feng K."/>
            <person name="Yates T."/>
            <person name="Jawdy S."/>
            <person name="Smart L.B."/>
            <person name="Muchero W."/>
        </authorList>
    </citation>
    <scope>NUCLEOTIDE SEQUENCE</scope>
    <source>
        <tissue evidence="3">Shoot tip</tissue>
    </source>
</reference>
<dbReference type="PANTHER" id="PTHR47926">
    <property type="entry name" value="PENTATRICOPEPTIDE REPEAT-CONTAINING PROTEIN"/>
    <property type="match status" value="1"/>
</dbReference>
<gene>
    <name evidence="3" type="ORF">OIU79_011170</name>
</gene>
<dbReference type="NCBIfam" id="TIGR00756">
    <property type="entry name" value="PPR"/>
    <property type="match status" value="2"/>
</dbReference>
<keyword evidence="1" id="KW-0677">Repeat</keyword>
<dbReference type="EMBL" id="JAPFFK010000016">
    <property type="protein sequence ID" value="KAJ6706683.1"/>
    <property type="molecule type" value="Genomic_DNA"/>
</dbReference>
<dbReference type="InterPro" id="IPR011990">
    <property type="entry name" value="TPR-like_helical_dom_sf"/>
</dbReference>
<dbReference type="InterPro" id="IPR046960">
    <property type="entry name" value="PPR_At4g14850-like_plant"/>
</dbReference>
<dbReference type="Proteomes" id="UP001151532">
    <property type="component" value="Chromosome 3"/>
</dbReference>
<dbReference type="AlphaFoldDB" id="A0A9Q0TAI4"/>
<name>A0A9Q0TAI4_SALPP</name>
<evidence type="ECO:0000256" key="2">
    <source>
        <dbReference type="PROSITE-ProRule" id="PRU00708"/>
    </source>
</evidence>